<accession>E6W604</accession>
<evidence type="ECO:0000313" key="2">
    <source>
        <dbReference type="EMBL" id="ADU64943.1"/>
    </source>
</evidence>
<feature type="compositionally biased region" description="Low complexity" evidence="1">
    <location>
        <begin position="45"/>
        <end position="84"/>
    </location>
</feature>
<evidence type="ECO:0000313" key="3">
    <source>
        <dbReference type="Proteomes" id="UP000002572"/>
    </source>
</evidence>
<evidence type="ECO:0008006" key="4">
    <source>
        <dbReference type="Google" id="ProtNLM"/>
    </source>
</evidence>
<keyword evidence="3" id="KW-1185">Reference proteome</keyword>
<gene>
    <name evidence="2" type="ordered locus">Selin_0186</name>
</gene>
<dbReference type="InParanoid" id="E6W604"/>
<feature type="region of interest" description="Disordered" evidence="1">
    <location>
        <begin position="1"/>
        <end position="94"/>
    </location>
</feature>
<dbReference type="eggNOG" id="ENOG50338G0">
    <property type="taxonomic scope" value="Bacteria"/>
</dbReference>
<dbReference type="RefSeq" id="WP_013504832.1">
    <property type="nucleotide sequence ID" value="NC_014836.1"/>
</dbReference>
<dbReference type="SUPFAM" id="SSF75708">
    <property type="entry name" value="Chemotaxis phosphatase CheZ"/>
    <property type="match status" value="1"/>
</dbReference>
<reference evidence="2 3" key="1">
    <citation type="submission" date="2010-12" db="EMBL/GenBank/DDBJ databases">
        <title>Complete sequence of Desulfurispirillum indicum S5.</title>
        <authorList>
            <consortium name="US DOE Joint Genome Institute"/>
            <person name="Lucas S."/>
            <person name="Copeland A."/>
            <person name="Lapidus A."/>
            <person name="Cheng J.-F."/>
            <person name="Goodwin L."/>
            <person name="Pitluck S."/>
            <person name="Chertkov O."/>
            <person name="Held B."/>
            <person name="Detter J.C."/>
            <person name="Han C."/>
            <person name="Tapia R."/>
            <person name="Land M."/>
            <person name="Hauser L."/>
            <person name="Kyrpides N."/>
            <person name="Ivanova N."/>
            <person name="Mikhailova N."/>
            <person name="Haggblom M."/>
            <person name="Rauschenbach I."/>
            <person name="Bini E."/>
            <person name="Woyke T."/>
        </authorList>
    </citation>
    <scope>NUCLEOTIDE SEQUENCE [LARGE SCALE GENOMIC DNA]</scope>
    <source>
        <strain evidence="3">ATCC BAA-1389 / DSM 22839 / S5</strain>
    </source>
</reference>
<protein>
    <recommendedName>
        <fullName evidence="4">Chemotaxis protein CheZ</fullName>
    </recommendedName>
</protein>
<dbReference type="AlphaFoldDB" id="E6W604"/>
<dbReference type="EMBL" id="CP002432">
    <property type="protein sequence ID" value="ADU64943.1"/>
    <property type="molecule type" value="Genomic_DNA"/>
</dbReference>
<dbReference type="KEGG" id="din:Selin_0186"/>
<dbReference type="STRING" id="653733.Selin_0186"/>
<proteinExistence type="predicted"/>
<evidence type="ECO:0000256" key="1">
    <source>
        <dbReference type="SAM" id="MobiDB-lite"/>
    </source>
</evidence>
<dbReference type="Proteomes" id="UP000002572">
    <property type="component" value="Chromosome"/>
</dbReference>
<dbReference type="HOGENOM" id="CLU_945705_0_0_0"/>
<sequence>MAKPDQSDIDSLLAEFEAAGAGSDNSSNQSDDIDVDALLQEVDAAEQQPPAQAPKAAAKATPKPAKVAPATKQAAPAPKAAAPSKEPEPDLPLPDEHAEILQSVCHLEDAPSKKKSDGGVLLPEPDHRIIDSLDEITTETEIKTNEVMDKLDAAIEKVNTMVTDIDRFSKLLDRHERVVEMLSHKHPDNPVVKFLRDFSETLDQIEQIKKTAQECQDDIYVAMDLLQFQDISRQKIEKVIAVIRALNGYLNTWFGTSRPDSSRASVAKTFGKEDVQATTDEDIEALIGEFQEKN</sequence>
<name>E6W604_DESIS</name>
<dbReference type="Gene3D" id="1.10.287.500">
    <property type="entry name" value="Helix hairpin bin"/>
    <property type="match status" value="1"/>
</dbReference>
<organism evidence="2 3">
    <name type="scientific">Desulfurispirillum indicum (strain ATCC BAA-1389 / DSM 22839 / S5)</name>
    <dbReference type="NCBI Taxonomy" id="653733"/>
    <lineage>
        <taxon>Bacteria</taxon>
        <taxon>Pseudomonadati</taxon>
        <taxon>Chrysiogenota</taxon>
        <taxon>Chrysiogenia</taxon>
        <taxon>Chrysiogenales</taxon>
        <taxon>Chrysiogenaceae</taxon>
        <taxon>Desulfurispirillum</taxon>
    </lineage>
</organism>